<evidence type="ECO:0000256" key="1">
    <source>
        <dbReference type="SAM" id="MobiDB-lite"/>
    </source>
</evidence>
<dbReference type="OrthoDB" id="5572844at2759"/>
<evidence type="ECO:0008006" key="4">
    <source>
        <dbReference type="Google" id="ProtNLM"/>
    </source>
</evidence>
<evidence type="ECO:0000313" key="2">
    <source>
        <dbReference type="EMBL" id="KZP28419.1"/>
    </source>
</evidence>
<dbReference type="InterPro" id="IPR018608">
    <property type="entry name" value="Gti1/Pac2"/>
</dbReference>
<protein>
    <recommendedName>
        <fullName evidence="4">Gluconate transport inducer 1/Pac2</fullName>
    </recommendedName>
</protein>
<keyword evidence="3" id="KW-1185">Reference proteome</keyword>
<sequence length="132" mass="14662">MPRRPSQQHPAGGSTIGATNAPTFFGRIDTTVEALRLVRAAQLGLVPRIRRRLNMEEREKMVVSGAVFVFSVAEASMQRWTDGKMWSPSRIDGNFLVSGARVCVMPNVDRLARPGVQGAEREEGSRRRVRSL</sequence>
<dbReference type="PANTHER" id="PTHR28027">
    <property type="entry name" value="TRANSCRIPTIONAL REGULATOR MIT1"/>
    <property type="match status" value="1"/>
</dbReference>
<name>A0A166RM10_9AGAM</name>
<feature type="region of interest" description="Disordered" evidence="1">
    <location>
        <begin position="1"/>
        <end position="20"/>
    </location>
</feature>
<evidence type="ECO:0000313" key="3">
    <source>
        <dbReference type="Proteomes" id="UP000076532"/>
    </source>
</evidence>
<dbReference type="Proteomes" id="UP000076532">
    <property type="component" value="Unassembled WGS sequence"/>
</dbReference>
<proteinExistence type="predicted"/>
<dbReference type="Pfam" id="PF09729">
    <property type="entry name" value="Gti1_Pac2"/>
    <property type="match status" value="1"/>
</dbReference>
<gene>
    <name evidence="2" type="ORF">FIBSPDRAFT_852566</name>
</gene>
<organism evidence="2 3">
    <name type="scientific">Athelia psychrophila</name>
    <dbReference type="NCBI Taxonomy" id="1759441"/>
    <lineage>
        <taxon>Eukaryota</taxon>
        <taxon>Fungi</taxon>
        <taxon>Dikarya</taxon>
        <taxon>Basidiomycota</taxon>
        <taxon>Agaricomycotina</taxon>
        <taxon>Agaricomycetes</taxon>
        <taxon>Agaricomycetidae</taxon>
        <taxon>Atheliales</taxon>
        <taxon>Atheliaceae</taxon>
        <taxon>Athelia</taxon>
    </lineage>
</organism>
<dbReference type="AlphaFoldDB" id="A0A166RM10"/>
<reference evidence="2 3" key="1">
    <citation type="journal article" date="2016" name="Mol. Biol. Evol.">
        <title>Comparative Genomics of Early-Diverging Mushroom-Forming Fungi Provides Insights into the Origins of Lignocellulose Decay Capabilities.</title>
        <authorList>
            <person name="Nagy L.G."/>
            <person name="Riley R."/>
            <person name="Tritt A."/>
            <person name="Adam C."/>
            <person name="Daum C."/>
            <person name="Floudas D."/>
            <person name="Sun H."/>
            <person name="Yadav J.S."/>
            <person name="Pangilinan J."/>
            <person name="Larsson K.H."/>
            <person name="Matsuura K."/>
            <person name="Barry K."/>
            <person name="Labutti K."/>
            <person name="Kuo R."/>
            <person name="Ohm R.A."/>
            <person name="Bhattacharya S.S."/>
            <person name="Shirouzu T."/>
            <person name="Yoshinaga Y."/>
            <person name="Martin F.M."/>
            <person name="Grigoriev I.V."/>
            <person name="Hibbett D.S."/>
        </authorList>
    </citation>
    <scope>NUCLEOTIDE SEQUENCE [LARGE SCALE GENOMIC DNA]</scope>
    <source>
        <strain evidence="2 3">CBS 109695</strain>
    </source>
</reference>
<dbReference type="PANTHER" id="PTHR28027:SF2">
    <property type="entry name" value="TRANSCRIPTIONAL REGULATOR MIT1"/>
    <property type="match status" value="1"/>
</dbReference>
<dbReference type="GO" id="GO:0003677">
    <property type="term" value="F:DNA binding"/>
    <property type="evidence" value="ECO:0007669"/>
    <property type="project" value="TreeGrafter"/>
</dbReference>
<dbReference type="STRING" id="436010.A0A166RM10"/>
<accession>A0A166RM10</accession>
<dbReference type="EMBL" id="KV417503">
    <property type="protein sequence ID" value="KZP28419.1"/>
    <property type="molecule type" value="Genomic_DNA"/>
</dbReference>